<protein>
    <recommendedName>
        <fullName evidence="1">BLUF domain-containing protein</fullName>
    </recommendedName>
</protein>
<evidence type="ECO:0000313" key="2">
    <source>
        <dbReference type="EMBL" id="PHQ29279.1"/>
    </source>
</evidence>
<reference evidence="2 3" key="1">
    <citation type="submission" date="2017-08" db="EMBL/GenBank/DDBJ databases">
        <title>The whole genome shortgun sequences of strain Leeuwenhoekiella nanhaiensis G18 from the South China Sea.</title>
        <authorList>
            <person name="Liu Q."/>
        </authorList>
    </citation>
    <scope>NUCLEOTIDE SEQUENCE [LARGE SCALE GENOMIC DNA]</scope>
    <source>
        <strain evidence="2 3">G18</strain>
    </source>
</reference>
<dbReference type="RefSeq" id="WP_099646130.1">
    <property type="nucleotide sequence ID" value="NZ_KZ319290.1"/>
</dbReference>
<dbReference type="GO" id="GO:0009882">
    <property type="term" value="F:blue light photoreceptor activity"/>
    <property type="evidence" value="ECO:0007669"/>
    <property type="project" value="InterPro"/>
</dbReference>
<dbReference type="Proteomes" id="UP000229433">
    <property type="component" value="Unassembled WGS sequence"/>
</dbReference>
<dbReference type="AlphaFoldDB" id="A0A2G1VS50"/>
<accession>A0A2G1VS50</accession>
<comment type="caution">
    <text evidence="2">The sequence shown here is derived from an EMBL/GenBank/DDBJ whole genome shotgun (WGS) entry which is preliminary data.</text>
</comment>
<gene>
    <name evidence="2" type="ORF">CJ305_10015</name>
</gene>
<proteinExistence type="predicted"/>
<dbReference type="GO" id="GO:0071949">
    <property type="term" value="F:FAD binding"/>
    <property type="evidence" value="ECO:0007669"/>
    <property type="project" value="InterPro"/>
</dbReference>
<keyword evidence="3" id="KW-1185">Reference proteome</keyword>
<dbReference type="SMART" id="SM01034">
    <property type="entry name" value="BLUF"/>
    <property type="match status" value="1"/>
</dbReference>
<dbReference type="SUPFAM" id="SSF54975">
    <property type="entry name" value="Acylphosphatase/BLUF domain-like"/>
    <property type="match status" value="1"/>
</dbReference>
<dbReference type="OrthoDB" id="1122028at2"/>
<dbReference type="PROSITE" id="PS50925">
    <property type="entry name" value="BLUF"/>
    <property type="match status" value="1"/>
</dbReference>
<dbReference type="EMBL" id="NQXA01000007">
    <property type="protein sequence ID" value="PHQ29279.1"/>
    <property type="molecule type" value="Genomic_DNA"/>
</dbReference>
<organism evidence="2 3">
    <name type="scientific">Leeuwenhoekiella nanhaiensis</name>
    <dbReference type="NCBI Taxonomy" id="1655491"/>
    <lineage>
        <taxon>Bacteria</taxon>
        <taxon>Pseudomonadati</taxon>
        <taxon>Bacteroidota</taxon>
        <taxon>Flavobacteriia</taxon>
        <taxon>Flavobacteriales</taxon>
        <taxon>Flavobacteriaceae</taxon>
        <taxon>Leeuwenhoekiella</taxon>
    </lineage>
</organism>
<dbReference type="InterPro" id="IPR036046">
    <property type="entry name" value="Acylphosphatase-like_dom_sf"/>
</dbReference>
<dbReference type="Pfam" id="PF04940">
    <property type="entry name" value="BLUF"/>
    <property type="match status" value="1"/>
</dbReference>
<dbReference type="Gene3D" id="3.30.70.100">
    <property type="match status" value="1"/>
</dbReference>
<evidence type="ECO:0000313" key="3">
    <source>
        <dbReference type="Proteomes" id="UP000229433"/>
    </source>
</evidence>
<dbReference type="InterPro" id="IPR007024">
    <property type="entry name" value="BLUF_domain"/>
</dbReference>
<feature type="domain" description="BLUF" evidence="1">
    <location>
        <begin position="2"/>
        <end position="93"/>
    </location>
</feature>
<evidence type="ECO:0000259" key="1">
    <source>
        <dbReference type="PROSITE" id="PS50925"/>
    </source>
</evidence>
<name>A0A2G1VS50_9FLAO</name>
<sequence>MFYYLIYLSDSSNSTTPNAIQDILDNVADWNKELDISGFLVYRDGNFLQLLEGNKNEVLALFSKIKNDKRHKNVTQILEDESENRIFSDYESGFLVPKNKLVLDKLNNYLLNLKLLENQKINSTISILENILAKMH</sequence>